<feature type="transmembrane region" description="Helical" evidence="1">
    <location>
        <begin position="62"/>
        <end position="88"/>
    </location>
</feature>
<protein>
    <submittedName>
        <fullName evidence="2">DUF2254 domain-containing protein</fullName>
    </submittedName>
</protein>
<keyword evidence="3" id="KW-1185">Reference proteome</keyword>
<dbReference type="Proteomes" id="UP000469125">
    <property type="component" value="Unassembled WGS sequence"/>
</dbReference>
<gene>
    <name evidence="2" type="ORF">GMD78_06400</name>
</gene>
<proteinExistence type="predicted"/>
<organism evidence="2 3">
    <name type="scientific">Ornithinibacillus caprae</name>
    <dbReference type="NCBI Taxonomy" id="2678566"/>
    <lineage>
        <taxon>Bacteria</taxon>
        <taxon>Bacillati</taxon>
        <taxon>Bacillota</taxon>
        <taxon>Bacilli</taxon>
        <taxon>Bacillales</taxon>
        <taxon>Bacillaceae</taxon>
        <taxon>Ornithinibacillus</taxon>
    </lineage>
</organism>
<comment type="caution">
    <text evidence="2">The sequence shown here is derived from an EMBL/GenBank/DDBJ whole genome shotgun (WGS) entry which is preliminary data.</text>
</comment>
<name>A0A6N8FJS9_9BACI</name>
<dbReference type="AlphaFoldDB" id="A0A6N8FJS9"/>
<keyword evidence="1" id="KW-0472">Membrane</keyword>
<evidence type="ECO:0000256" key="1">
    <source>
        <dbReference type="SAM" id="Phobius"/>
    </source>
</evidence>
<feature type="transmembrane region" description="Helical" evidence="1">
    <location>
        <begin position="109"/>
        <end position="127"/>
    </location>
</feature>
<keyword evidence="1" id="KW-0812">Transmembrane</keyword>
<evidence type="ECO:0000313" key="2">
    <source>
        <dbReference type="EMBL" id="MUK88029.1"/>
    </source>
</evidence>
<dbReference type="Pfam" id="PF10011">
    <property type="entry name" value="DUF2254"/>
    <property type="match status" value="1"/>
</dbReference>
<reference evidence="2 3" key="1">
    <citation type="submission" date="2019-11" db="EMBL/GenBank/DDBJ databases">
        <authorList>
            <person name="Li X."/>
        </authorList>
    </citation>
    <scope>NUCLEOTIDE SEQUENCE [LARGE SCALE GENOMIC DNA]</scope>
    <source>
        <strain evidence="2 3">L9</strain>
    </source>
</reference>
<accession>A0A6N8FJS9</accession>
<dbReference type="InterPro" id="IPR018723">
    <property type="entry name" value="DUF2254_membrane"/>
</dbReference>
<evidence type="ECO:0000313" key="3">
    <source>
        <dbReference type="Proteomes" id="UP000469125"/>
    </source>
</evidence>
<sequence length="431" mass="50569">MTRIKVWMIRIRDSFWFVPAIYSFISLILAVVFHHVDEWMVGEGNYKLPRMLVISDEIARGLYTSLVTAILTMTTISFSVIMVVLTTYSSQFSPRTLQDFMQSKVTHHVLGVFCFGFMFALINLVLIGTHDTIIGPILMVIISIFCLAFFIYFIHHAARWLQVSSLIEYIHYDSSRVIKDFFNKKEFGEFEMWDESELRRLKRLPHHVLQAKNAGYIQKIEWQSLVNWARLNDCVIDLRQQIGDYVTKDLPIVTVYSAYDSLELEPIREYIIIGSERTDLEDIEFNIQKLVEIAVKAVSPSINDPDTATDCINRIGSVLTDLGNGFKEIPYLTDKKNDLRVIRKTKPYENYLYKSFYQILYYGKEDVSICYSLLEVLYKMSISSKDYAIRRKIWAFHYYIVNSIDWDSLQDLDRQHVESIYRKLKEVSRKI</sequence>
<feature type="transmembrane region" description="Helical" evidence="1">
    <location>
        <begin position="15"/>
        <end position="36"/>
    </location>
</feature>
<dbReference type="EMBL" id="WOCA01000003">
    <property type="protein sequence ID" value="MUK88029.1"/>
    <property type="molecule type" value="Genomic_DNA"/>
</dbReference>
<keyword evidence="1" id="KW-1133">Transmembrane helix</keyword>
<feature type="transmembrane region" description="Helical" evidence="1">
    <location>
        <begin position="133"/>
        <end position="154"/>
    </location>
</feature>